<dbReference type="EMBL" id="JAFREP010000047">
    <property type="protein sequence ID" value="MBO1322992.1"/>
    <property type="molecule type" value="Genomic_DNA"/>
</dbReference>
<gene>
    <name evidence="4" type="ORF">J3U88_31290</name>
</gene>
<keyword evidence="5" id="KW-1185">Reference proteome</keyword>
<dbReference type="SUPFAM" id="SSF56801">
    <property type="entry name" value="Acetyl-CoA synthetase-like"/>
    <property type="match status" value="1"/>
</dbReference>
<dbReference type="InterPro" id="IPR025110">
    <property type="entry name" value="AMP-bd_C"/>
</dbReference>
<accession>A0A8J7QE94</accession>
<dbReference type="Pfam" id="PF00550">
    <property type="entry name" value="PP-binding"/>
    <property type="match status" value="1"/>
</dbReference>
<dbReference type="RefSeq" id="WP_207862964.1">
    <property type="nucleotide sequence ID" value="NZ_JAFREP010000047.1"/>
</dbReference>
<dbReference type="InterPro" id="IPR042099">
    <property type="entry name" value="ANL_N_sf"/>
</dbReference>
<dbReference type="Pfam" id="PF13193">
    <property type="entry name" value="AMP-binding_C"/>
    <property type="match status" value="1"/>
</dbReference>
<dbReference type="GO" id="GO:0031177">
    <property type="term" value="F:phosphopantetheine binding"/>
    <property type="evidence" value="ECO:0007669"/>
    <property type="project" value="InterPro"/>
</dbReference>
<dbReference type="Gene3D" id="3.30.300.30">
    <property type="match status" value="1"/>
</dbReference>
<dbReference type="SUPFAM" id="SSF47336">
    <property type="entry name" value="ACP-like"/>
    <property type="match status" value="1"/>
</dbReference>
<dbReference type="GO" id="GO:0005737">
    <property type="term" value="C:cytoplasm"/>
    <property type="evidence" value="ECO:0007669"/>
    <property type="project" value="TreeGrafter"/>
</dbReference>
<dbReference type="InterPro" id="IPR036736">
    <property type="entry name" value="ACP-like_sf"/>
</dbReference>
<dbReference type="Pfam" id="PF07993">
    <property type="entry name" value="NAD_binding_4"/>
    <property type="match status" value="1"/>
</dbReference>
<dbReference type="GO" id="GO:0044550">
    <property type="term" value="P:secondary metabolite biosynthetic process"/>
    <property type="evidence" value="ECO:0007669"/>
    <property type="project" value="TreeGrafter"/>
</dbReference>
<evidence type="ECO:0000313" key="5">
    <source>
        <dbReference type="Proteomes" id="UP000664417"/>
    </source>
</evidence>
<evidence type="ECO:0000256" key="1">
    <source>
        <dbReference type="ARBA" id="ARBA00022450"/>
    </source>
</evidence>
<dbReference type="Gene3D" id="1.10.1200.10">
    <property type="entry name" value="ACP-like"/>
    <property type="match status" value="1"/>
</dbReference>
<name>A0A8J7QE94_9BACT</name>
<dbReference type="Gene3D" id="3.40.50.720">
    <property type="entry name" value="NAD(P)-binding Rossmann-like Domain"/>
    <property type="match status" value="1"/>
</dbReference>
<evidence type="ECO:0000259" key="3">
    <source>
        <dbReference type="PROSITE" id="PS50075"/>
    </source>
</evidence>
<comment type="caution">
    <text evidence="4">The sequence shown here is derived from an EMBL/GenBank/DDBJ whole genome shotgun (WGS) entry which is preliminary data.</text>
</comment>
<proteinExistence type="predicted"/>
<evidence type="ECO:0000313" key="4">
    <source>
        <dbReference type="EMBL" id="MBO1322992.1"/>
    </source>
</evidence>
<organism evidence="4 5">
    <name type="scientific">Acanthopleuribacter pedis</name>
    <dbReference type="NCBI Taxonomy" id="442870"/>
    <lineage>
        <taxon>Bacteria</taxon>
        <taxon>Pseudomonadati</taxon>
        <taxon>Acidobacteriota</taxon>
        <taxon>Holophagae</taxon>
        <taxon>Acanthopleuribacterales</taxon>
        <taxon>Acanthopleuribacteraceae</taxon>
        <taxon>Acanthopleuribacter</taxon>
    </lineage>
</organism>
<dbReference type="SUPFAM" id="SSF51735">
    <property type="entry name" value="NAD(P)-binding Rossmann-fold domains"/>
    <property type="match status" value="1"/>
</dbReference>
<dbReference type="AlphaFoldDB" id="A0A8J7QE94"/>
<dbReference type="PANTHER" id="PTHR45527">
    <property type="entry name" value="NONRIBOSOMAL PEPTIDE SYNTHETASE"/>
    <property type="match status" value="1"/>
</dbReference>
<keyword evidence="1" id="KW-0596">Phosphopantetheine</keyword>
<protein>
    <submittedName>
        <fullName evidence="4">AMP-binding protein</fullName>
    </submittedName>
</protein>
<dbReference type="Pfam" id="PF00501">
    <property type="entry name" value="AMP-binding"/>
    <property type="match status" value="1"/>
</dbReference>
<dbReference type="Gene3D" id="3.40.50.12780">
    <property type="entry name" value="N-terminal domain of ligase-like"/>
    <property type="match status" value="1"/>
</dbReference>
<dbReference type="InterPro" id="IPR045851">
    <property type="entry name" value="AMP-bd_C_sf"/>
</dbReference>
<dbReference type="SMART" id="SM00823">
    <property type="entry name" value="PKS_PP"/>
    <property type="match status" value="1"/>
</dbReference>
<dbReference type="InterPro" id="IPR000873">
    <property type="entry name" value="AMP-dep_synth/lig_dom"/>
</dbReference>
<keyword evidence="2" id="KW-0597">Phosphoprotein</keyword>
<reference evidence="4" key="1">
    <citation type="submission" date="2021-03" db="EMBL/GenBank/DDBJ databases">
        <authorList>
            <person name="Wang G."/>
        </authorList>
    </citation>
    <scope>NUCLEOTIDE SEQUENCE</scope>
    <source>
        <strain evidence="4">KCTC 12899</strain>
    </source>
</reference>
<dbReference type="InterPro" id="IPR009081">
    <property type="entry name" value="PP-bd_ACP"/>
</dbReference>
<dbReference type="InterPro" id="IPR020806">
    <property type="entry name" value="PKS_PP-bd"/>
</dbReference>
<dbReference type="GO" id="GO:0043041">
    <property type="term" value="P:amino acid activation for nonribosomal peptide biosynthetic process"/>
    <property type="evidence" value="ECO:0007669"/>
    <property type="project" value="TreeGrafter"/>
</dbReference>
<feature type="domain" description="Carrier" evidence="3">
    <location>
        <begin position="500"/>
        <end position="574"/>
    </location>
</feature>
<dbReference type="InterPro" id="IPR013120">
    <property type="entry name" value="FAR_NAD-bd"/>
</dbReference>
<dbReference type="PANTHER" id="PTHR45527:SF1">
    <property type="entry name" value="FATTY ACID SYNTHASE"/>
    <property type="match status" value="1"/>
</dbReference>
<evidence type="ECO:0000256" key="2">
    <source>
        <dbReference type="ARBA" id="ARBA00022553"/>
    </source>
</evidence>
<dbReference type="InterPro" id="IPR036291">
    <property type="entry name" value="NAD(P)-bd_dom_sf"/>
</dbReference>
<sequence>MSEPHFCDAYAAVVKQNGRRPALLWRGQTLLNHAGLWRAAAGLSKVLQDHGAVPGQTLPLLVTHSPAWPVAVLGAWLADTAFSPIDRAQPETRRAAMLETLQKEQPTSPKIVLSCRDTPPYLCITVDNQTETPLDLNALSQAVTTAPARHTRLAYTVFTSGSTGRPKGVLVPHDGLVPMLRAQIDAFRLKPDSRALAYLPLCFDAALSDLGATLLAGAALVMEPADALPRDGELLTLIDKRAVTHADLPPAILPYLDPAAAPACLETVIYGGATCSESVVRRWASLCRLVVVYGPTEATICTSLEHIKPDQVLPGSIGRPLQHLRYRVCNENAAPVAAGTPGELWISGNQLSLGYLGDETQTTQRFRCIDQTRWYRTGDRVRREKDGRFVFLGRLDRQFKLGGRLIAPEEIERALMNLAEVREAVVFADEWDHLSAVFVAEQRLDGENLRRLLRDHLPEWMVPIKYVQHADLPRTTTGKPDFNKLRRRCREPKAESTPTKDAMTATDRWITWWGLVLDRKDIGPDTHFFNTGGSSLLALRLQAEAARSGTHLPLRTLYEHPTPRRLAAALTQPTRRTGGLSVAQLRTRLPRQAVPHHAAPRTHRAPAWLITGASGRLGTHLVPDLLRHTQADLLLLQHRRPAGPTDQRVTRVQGDYTQAYLGLDQVSYQDLTERVTAVVHLGALPHQSLDDETLWRNHVEGTKQITAFCAVAGARLVHASTLALFTATPGLQGRVSRDHAFANETRFANAYAATKWASEAVALAAGASVHNLRLGMLDAGDASHLVCRLMAGLIRFGVIPDPLPDLAFDLTPTAAATFLIRSCLTQPEGFEKILHLANHTPLTAAQLVRFLKVRGHRFEAVTKREYLARISEGIDGNRAKRDRSLPRGCDNQSPADPKHLVADALLRELAEARPNHENHLFCSTGLDYAVESTLSRLPGSIRWDAESLLLPLYQRIVPHIKEASK</sequence>
<dbReference type="Proteomes" id="UP000664417">
    <property type="component" value="Unassembled WGS sequence"/>
</dbReference>
<dbReference type="PROSITE" id="PS50075">
    <property type="entry name" value="CARRIER"/>
    <property type="match status" value="1"/>
</dbReference>